<evidence type="ECO:0000256" key="7">
    <source>
        <dbReference type="ARBA" id="ARBA00022824"/>
    </source>
</evidence>
<feature type="transmembrane region" description="Helical" evidence="12">
    <location>
        <begin position="110"/>
        <end position="133"/>
    </location>
</feature>
<proteinExistence type="inferred from homology"/>
<feature type="chain" id="PRO_5029589082" description="Alpha-1,3-glucosyltransferase" evidence="13">
    <location>
        <begin position="23"/>
        <end position="166"/>
    </location>
</feature>
<dbReference type="EMBL" id="JACASE010000001">
    <property type="protein sequence ID" value="KAF6503836.1"/>
    <property type="molecule type" value="Genomic_DNA"/>
</dbReference>
<dbReference type="EC" id="2.4.1.-" evidence="12"/>
<dbReference type="PANTHER" id="PTHR12413">
    <property type="entry name" value="DOLICHYL GLYCOSYLTRANSFERASE"/>
    <property type="match status" value="1"/>
</dbReference>
<comment type="caution">
    <text evidence="14">The sequence shown here is derived from an EMBL/GenBank/DDBJ whole genome shotgun (WGS) entry which is preliminary data.</text>
</comment>
<dbReference type="Pfam" id="PF03155">
    <property type="entry name" value="Alg6_Alg8"/>
    <property type="match status" value="1"/>
</dbReference>
<dbReference type="UniPathway" id="UPA00378"/>
<evidence type="ECO:0000256" key="13">
    <source>
        <dbReference type="SAM" id="SignalP"/>
    </source>
</evidence>
<keyword evidence="15" id="KW-1185">Reference proteome</keyword>
<keyword evidence="7 12" id="KW-0256">Endoplasmic reticulum</keyword>
<comment type="similarity">
    <text evidence="3 12">Belongs to the ALG6/ALG8 glucosyltransferase family.</text>
</comment>
<evidence type="ECO:0000256" key="10">
    <source>
        <dbReference type="ARBA" id="ARBA00044720"/>
    </source>
</evidence>
<evidence type="ECO:0000256" key="1">
    <source>
        <dbReference type="ARBA" id="ARBA00004477"/>
    </source>
</evidence>
<keyword evidence="5 12" id="KW-0808">Transferase</keyword>
<evidence type="ECO:0000256" key="9">
    <source>
        <dbReference type="ARBA" id="ARBA00023136"/>
    </source>
</evidence>
<evidence type="ECO:0000313" key="14">
    <source>
        <dbReference type="EMBL" id="KAF6503836.1"/>
    </source>
</evidence>
<evidence type="ECO:0000256" key="12">
    <source>
        <dbReference type="RuleBase" id="RU363110"/>
    </source>
</evidence>
<evidence type="ECO:0000256" key="4">
    <source>
        <dbReference type="ARBA" id="ARBA00022676"/>
    </source>
</evidence>
<gene>
    <name evidence="14" type="ORF">HJG63_000585</name>
</gene>
<sequence length="166" mass="19319">MEKWYLMTTVVLIGLTVRWTVSLNSYSGAGKPPMFGDYEAQRHWQEITFNLPIKQWYFNSSDNNLLYWGLDYPPLTAYHSLLCAHVAKFINPDWIALHTSHGYESPAHKLFMRTTVFIADLLIYIPAVVVYCYCLKDMSTKKKVSFKQPDILSLKCFISLTIKHRT</sequence>
<dbReference type="GO" id="GO:0042281">
    <property type="term" value="F:dolichyl pyrophosphate Man9GlcNAc2 alpha-1,3-glucosyltransferase activity"/>
    <property type="evidence" value="ECO:0007669"/>
    <property type="project" value="UniProtKB-EC"/>
</dbReference>
<comment type="subcellular location">
    <subcellularLocation>
        <location evidence="1 12">Endoplasmic reticulum membrane</location>
        <topology evidence="1 12">Multi-pass membrane protein</topology>
    </subcellularLocation>
</comment>
<keyword evidence="4 12" id="KW-0328">Glycosyltransferase</keyword>
<dbReference type="AlphaFoldDB" id="A0A7J8K4Q8"/>
<keyword evidence="8 12" id="KW-1133">Transmembrane helix</keyword>
<evidence type="ECO:0000256" key="6">
    <source>
        <dbReference type="ARBA" id="ARBA00022692"/>
    </source>
</evidence>
<comment type="function">
    <text evidence="10">Dolichyl pyrophosphate Man9GlcNAc2 alpha-1,3-glucosyltransferase that operates in the biosynthetic pathway of dolichol-linked oligosaccharides, the glycan precursors employed in protein asparagine (N)-glycosylation. The assembly of dolichol-linked oligosaccharides begins on the cytosolic side of the endoplasmic reticulum membrane and finishes in its lumen. The sequential addition of sugars to dolichol pyrophosphate produces dolichol-linked oligosaccharides containing fourteen sugars, including two GlcNAcs, nine mannoses and three glucoses. Once assembled, the oligosaccharide is transferred from the lipid to nascent proteins by oligosaccharyltransferases. In the lumen of the endoplasmic reticulum, adds the first glucose residue from dolichyl phosphate glucose (Dol-P-Glc) onto the lipid-linked oligosaccharide intermediate Man(9)GlcNAc(2)-PP-Dol to produce Glc(1)Man(9)GlcNAc(2)-PP-Dol. Glc(1)Man(9)GlcNAc(2)-PP-Dol is a substrate for ALG8, the following enzyme in the biosynthetic pathway.</text>
</comment>
<accession>A0A7J8K4Q8</accession>
<protein>
    <recommendedName>
        <fullName evidence="12">Alpha-1,3-glucosyltransferase</fullName>
        <ecNumber evidence="12">2.4.1.-</ecNumber>
    </recommendedName>
</protein>
<reference evidence="14 15" key="1">
    <citation type="journal article" date="2020" name="Nature">
        <title>Six reference-quality genomes reveal evolution of bat adaptations.</title>
        <authorList>
            <person name="Jebb D."/>
            <person name="Huang Z."/>
            <person name="Pippel M."/>
            <person name="Hughes G.M."/>
            <person name="Lavrichenko K."/>
            <person name="Devanna P."/>
            <person name="Winkler S."/>
            <person name="Jermiin L.S."/>
            <person name="Skirmuntt E.C."/>
            <person name="Katzourakis A."/>
            <person name="Burkitt-Gray L."/>
            <person name="Ray D.A."/>
            <person name="Sullivan K.A.M."/>
            <person name="Roscito J.G."/>
            <person name="Kirilenko B.M."/>
            <person name="Davalos L.M."/>
            <person name="Corthals A.P."/>
            <person name="Power M.L."/>
            <person name="Jones G."/>
            <person name="Ransome R.D."/>
            <person name="Dechmann D.K.N."/>
            <person name="Locatelli A.G."/>
            <person name="Puechmaille S.J."/>
            <person name="Fedrigo O."/>
            <person name="Jarvis E.D."/>
            <person name="Hiller M."/>
            <person name="Vernes S.C."/>
            <person name="Myers E.W."/>
            <person name="Teeling E.C."/>
        </authorList>
    </citation>
    <scope>NUCLEOTIDE SEQUENCE [LARGE SCALE GENOMIC DNA]</scope>
    <source>
        <strain evidence="14">MRouAeg1</strain>
        <tissue evidence="14">Muscle</tissue>
    </source>
</reference>
<evidence type="ECO:0000313" key="15">
    <source>
        <dbReference type="Proteomes" id="UP000593571"/>
    </source>
</evidence>
<keyword evidence="6 12" id="KW-0812">Transmembrane</keyword>
<dbReference type="InterPro" id="IPR004856">
    <property type="entry name" value="Glyco_trans_ALG6/ALG8"/>
</dbReference>
<evidence type="ECO:0000256" key="8">
    <source>
        <dbReference type="ARBA" id="ARBA00022989"/>
    </source>
</evidence>
<evidence type="ECO:0000256" key="3">
    <source>
        <dbReference type="ARBA" id="ARBA00008715"/>
    </source>
</evidence>
<comment type="caution">
    <text evidence="12">Lacks conserved residue(s) required for the propagation of feature annotation.</text>
</comment>
<name>A0A7J8K4Q8_ROUAE</name>
<dbReference type="PANTHER" id="PTHR12413:SF1">
    <property type="entry name" value="DOLICHYL PYROPHOSPHATE MAN9GLCNAC2 ALPHA-1,3-GLUCOSYLTRANSFERASE"/>
    <property type="match status" value="1"/>
</dbReference>
<comment type="catalytic activity">
    <reaction evidence="11">
        <text>an alpha-D-Man-(1-&gt;2)-alpha-D-Man-(1-&gt;2)-alpha-D-Man-(1-&gt;3)-[alpha-D-Man-(1-&gt;2)-alpha-D-Man-(1-&gt;3)-[alpha-D-Man-(1-&gt;2)-alpha-D-Man-(1-&gt;6)]-alpha-D-Man-(1-&gt;6)]-beta-D-Man-(1-&gt;4)-beta-D-GlcNAc-(1-&gt;4)-alpha-D-GlcNAc-diphospho-di-trans,poly-cis-dolichol + a di-trans,poly-cis-dolichyl beta-D-glucosyl phosphate = an alpha-D-Glc-(1-&gt;3)-alpha-D-Man-(1-&gt;2)-alpha-D-Man-(1-&gt;2)-alpha-D-Man-(1-&gt;3)-[alpha-D-Man-(1-&gt;2)-alpha-D-Man-(1-&gt;3)-[alpha-D-Man-(1-&gt;2)-alpha-D-Man-(1-&gt;6)]-alpha-D-Man-(1-&gt;6)]-beta-D-Man-(1-&gt;4)-beta-D-GlcNAc-(1-&gt;4)-alpha-D-GlcNAc-diphospho-di-trans,poly-cis-dolichol + a di-trans,poly-cis-dolichyl phosphate + H(+)</text>
        <dbReference type="Rhea" id="RHEA:30635"/>
        <dbReference type="Rhea" id="RHEA-COMP:19498"/>
        <dbReference type="Rhea" id="RHEA-COMP:19502"/>
        <dbReference type="Rhea" id="RHEA-COMP:19520"/>
        <dbReference type="Rhea" id="RHEA-COMP:19521"/>
        <dbReference type="ChEBI" id="CHEBI:15378"/>
        <dbReference type="ChEBI" id="CHEBI:57525"/>
        <dbReference type="ChEBI" id="CHEBI:57683"/>
        <dbReference type="ChEBI" id="CHEBI:132520"/>
        <dbReference type="ChEBI" id="CHEBI:132521"/>
        <dbReference type="EC" id="2.4.1.267"/>
    </reaction>
    <physiologicalReaction direction="left-to-right" evidence="11">
        <dbReference type="Rhea" id="RHEA:30636"/>
    </physiologicalReaction>
</comment>
<feature type="signal peptide" evidence="13">
    <location>
        <begin position="1"/>
        <end position="22"/>
    </location>
</feature>
<evidence type="ECO:0000256" key="2">
    <source>
        <dbReference type="ARBA" id="ARBA00004922"/>
    </source>
</evidence>
<evidence type="ECO:0000256" key="11">
    <source>
        <dbReference type="ARBA" id="ARBA00048950"/>
    </source>
</evidence>
<keyword evidence="13" id="KW-0732">Signal</keyword>
<evidence type="ECO:0000256" key="5">
    <source>
        <dbReference type="ARBA" id="ARBA00022679"/>
    </source>
</evidence>
<keyword evidence="9 12" id="KW-0472">Membrane</keyword>
<dbReference type="GO" id="GO:0005789">
    <property type="term" value="C:endoplasmic reticulum membrane"/>
    <property type="evidence" value="ECO:0007669"/>
    <property type="project" value="UniProtKB-SubCell"/>
</dbReference>
<organism evidence="14 15">
    <name type="scientific">Rousettus aegyptiacus</name>
    <name type="common">Egyptian fruit bat</name>
    <name type="synonym">Pteropus aegyptiacus</name>
    <dbReference type="NCBI Taxonomy" id="9407"/>
    <lineage>
        <taxon>Eukaryota</taxon>
        <taxon>Metazoa</taxon>
        <taxon>Chordata</taxon>
        <taxon>Craniata</taxon>
        <taxon>Vertebrata</taxon>
        <taxon>Euteleostomi</taxon>
        <taxon>Mammalia</taxon>
        <taxon>Eutheria</taxon>
        <taxon>Laurasiatheria</taxon>
        <taxon>Chiroptera</taxon>
        <taxon>Yinpterochiroptera</taxon>
        <taxon>Pteropodoidea</taxon>
        <taxon>Pteropodidae</taxon>
        <taxon>Rousettinae</taxon>
        <taxon>Rousettus</taxon>
    </lineage>
</organism>
<comment type="pathway">
    <text evidence="2 12">Protein modification; protein glycosylation.</text>
</comment>
<dbReference type="Proteomes" id="UP000593571">
    <property type="component" value="Unassembled WGS sequence"/>
</dbReference>